<sequence>TPPQPPLSPGGARGGTETSLGFKKGRSSPPPLLILKSFSRKMVSSTPFHHQISLFYASLFCDPGSDVKLGKKSLVQKLPLSTAVGDHIRRHRTTFSQEQLAILEQQYSKESYLSRARRYELASALNLPENQTKKWWWGIYFPCASNRVIKWDRTDTGREKISNNVTGIKSNKESYE</sequence>
<dbReference type="SUPFAM" id="SSF46689">
    <property type="entry name" value="Homeodomain-like"/>
    <property type="match status" value="1"/>
</dbReference>
<keyword evidence="4 5" id="KW-0371">Homeobox</keyword>
<proteinExistence type="inferred from homology"/>
<evidence type="ECO:0000256" key="5">
    <source>
        <dbReference type="RuleBase" id="RU000682"/>
    </source>
</evidence>
<accession>A0A7M4EK21</accession>
<dbReference type="InterPro" id="IPR009057">
    <property type="entry name" value="Homeodomain-like_sf"/>
</dbReference>
<dbReference type="Proteomes" id="UP000594220">
    <property type="component" value="Unplaced"/>
</dbReference>
<dbReference type="Gene3D" id="1.10.10.60">
    <property type="entry name" value="Homeodomain-like"/>
    <property type="match status" value="1"/>
</dbReference>
<evidence type="ECO:0000256" key="1">
    <source>
        <dbReference type="ARBA" id="ARBA00004123"/>
    </source>
</evidence>
<feature type="region of interest" description="Disordered" evidence="6">
    <location>
        <begin position="1"/>
        <end position="28"/>
    </location>
</feature>
<dbReference type="InterPro" id="IPR001356">
    <property type="entry name" value="HD"/>
</dbReference>
<evidence type="ECO:0000313" key="8">
    <source>
        <dbReference type="Ensembl" id="ENSCPRP00005010171.1"/>
    </source>
</evidence>
<evidence type="ECO:0000256" key="2">
    <source>
        <dbReference type="ARBA" id="ARBA00022473"/>
    </source>
</evidence>
<protein>
    <recommendedName>
        <fullName evidence="7">Homeobox domain-containing protein</fullName>
    </recommendedName>
</protein>
<reference evidence="8" key="2">
    <citation type="submission" date="2025-09" db="UniProtKB">
        <authorList>
            <consortium name="Ensembl"/>
        </authorList>
    </citation>
    <scope>IDENTIFICATION</scope>
</reference>
<dbReference type="PROSITE" id="PS50071">
    <property type="entry name" value="HOMEOBOX_2"/>
    <property type="match status" value="1"/>
</dbReference>
<dbReference type="PANTHER" id="PTHR46294">
    <property type="entry name" value="SEGMENTATION PROTEIN EVEN-SKIPPED"/>
    <property type="match status" value="1"/>
</dbReference>
<dbReference type="GO" id="GO:0000978">
    <property type="term" value="F:RNA polymerase II cis-regulatory region sequence-specific DNA binding"/>
    <property type="evidence" value="ECO:0007669"/>
    <property type="project" value="TreeGrafter"/>
</dbReference>
<dbReference type="GO" id="GO:0000981">
    <property type="term" value="F:DNA-binding transcription factor activity, RNA polymerase II-specific"/>
    <property type="evidence" value="ECO:0007669"/>
    <property type="project" value="TreeGrafter"/>
</dbReference>
<dbReference type="GO" id="GO:0005634">
    <property type="term" value="C:nucleus"/>
    <property type="evidence" value="ECO:0007669"/>
    <property type="project" value="UniProtKB-SubCell"/>
</dbReference>
<keyword evidence="2" id="KW-0217">Developmental protein</keyword>
<organism evidence="8 9">
    <name type="scientific">Crocodylus porosus</name>
    <name type="common">Saltwater crocodile</name>
    <name type="synonym">Estuarine crocodile</name>
    <dbReference type="NCBI Taxonomy" id="8502"/>
    <lineage>
        <taxon>Eukaryota</taxon>
        <taxon>Metazoa</taxon>
        <taxon>Chordata</taxon>
        <taxon>Craniata</taxon>
        <taxon>Vertebrata</taxon>
        <taxon>Euteleostomi</taxon>
        <taxon>Archelosauria</taxon>
        <taxon>Archosauria</taxon>
        <taxon>Crocodylia</taxon>
        <taxon>Longirostres</taxon>
        <taxon>Crocodylidae</taxon>
        <taxon>Crocodylus</taxon>
    </lineage>
</organism>
<name>A0A7M4EK21_CROPO</name>
<comment type="similarity">
    <text evidence="3">Belongs to the even-skipped homeobox family.</text>
</comment>
<dbReference type="Ensembl" id="ENSCPRT00005011979.1">
    <property type="protein sequence ID" value="ENSCPRP00005010171.1"/>
    <property type="gene ID" value="ENSCPRG00005007261.1"/>
</dbReference>
<keyword evidence="4 5" id="KW-0539">Nucleus</keyword>
<comment type="subcellular location">
    <subcellularLocation>
        <location evidence="1 4 5">Nucleus</location>
    </subcellularLocation>
</comment>
<dbReference type="PANTHER" id="PTHR46294:SF3">
    <property type="entry name" value="EVEN-SKIPPED-LIKE1"/>
    <property type="match status" value="1"/>
</dbReference>
<dbReference type="InterPro" id="IPR052002">
    <property type="entry name" value="Even-skipped_HD"/>
</dbReference>
<evidence type="ECO:0000256" key="6">
    <source>
        <dbReference type="SAM" id="MobiDB-lite"/>
    </source>
</evidence>
<evidence type="ECO:0000256" key="4">
    <source>
        <dbReference type="PROSITE-ProRule" id="PRU00108"/>
    </source>
</evidence>
<dbReference type="CDD" id="cd00086">
    <property type="entry name" value="homeodomain"/>
    <property type="match status" value="1"/>
</dbReference>
<evidence type="ECO:0000313" key="9">
    <source>
        <dbReference type="Proteomes" id="UP000594220"/>
    </source>
</evidence>
<dbReference type="Pfam" id="PF00046">
    <property type="entry name" value="Homeodomain"/>
    <property type="match status" value="1"/>
</dbReference>
<feature type="domain" description="Homeobox" evidence="7">
    <location>
        <begin position="86"/>
        <end position="136"/>
    </location>
</feature>
<dbReference type="AlphaFoldDB" id="A0A7M4EK21"/>
<dbReference type="SMART" id="SM00389">
    <property type="entry name" value="HOX"/>
    <property type="match status" value="1"/>
</dbReference>
<evidence type="ECO:0000259" key="7">
    <source>
        <dbReference type="PROSITE" id="PS50071"/>
    </source>
</evidence>
<reference evidence="8" key="1">
    <citation type="submission" date="2025-08" db="UniProtKB">
        <authorList>
            <consortium name="Ensembl"/>
        </authorList>
    </citation>
    <scope>IDENTIFICATION</scope>
</reference>
<keyword evidence="9" id="KW-1185">Reference proteome</keyword>
<feature type="DNA-binding region" description="Homeobox" evidence="4">
    <location>
        <begin position="88"/>
        <end position="137"/>
    </location>
</feature>
<evidence type="ECO:0000256" key="3">
    <source>
        <dbReference type="ARBA" id="ARBA00038449"/>
    </source>
</evidence>
<keyword evidence="4 5" id="KW-0238">DNA-binding</keyword>